<dbReference type="SUPFAM" id="SSF88659">
    <property type="entry name" value="Sigma3 and sigma4 domains of RNA polymerase sigma factors"/>
    <property type="match status" value="1"/>
</dbReference>
<dbReference type="Gene3D" id="1.10.10.10">
    <property type="entry name" value="Winged helix-like DNA-binding domain superfamily/Winged helix DNA-binding domain"/>
    <property type="match status" value="1"/>
</dbReference>
<dbReference type="InterPro" id="IPR013325">
    <property type="entry name" value="RNA_pol_sigma_r2"/>
</dbReference>
<evidence type="ECO:0000259" key="8">
    <source>
        <dbReference type="Pfam" id="PF08281"/>
    </source>
</evidence>
<reference evidence="9" key="1">
    <citation type="submission" date="2022-03" db="EMBL/GenBank/DDBJ databases">
        <title>The complete genome sequence of a Methyloterrigena soli.</title>
        <authorList>
            <person name="Zi Z."/>
        </authorList>
    </citation>
    <scope>NUCLEOTIDE SEQUENCE</scope>
    <source>
        <strain evidence="9">M48</strain>
    </source>
</reference>
<evidence type="ECO:0000313" key="10">
    <source>
        <dbReference type="Proteomes" id="UP001156140"/>
    </source>
</evidence>
<proteinExistence type="inferred from homology"/>
<dbReference type="InterPro" id="IPR014284">
    <property type="entry name" value="RNA_pol_sigma-70_dom"/>
</dbReference>
<protein>
    <recommendedName>
        <fullName evidence="6">RNA polymerase sigma factor</fullName>
    </recommendedName>
</protein>
<dbReference type="InterPro" id="IPR007627">
    <property type="entry name" value="RNA_pol_sigma70_r2"/>
</dbReference>
<dbReference type="Proteomes" id="UP001156140">
    <property type="component" value="Unassembled WGS sequence"/>
</dbReference>
<evidence type="ECO:0000256" key="4">
    <source>
        <dbReference type="ARBA" id="ARBA00023125"/>
    </source>
</evidence>
<dbReference type="Gene3D" id="1.10.1740.10">
    <property type="match status" value="1"/>
</dbReference>
<evidence type="ECO:0000313" key="9">
    <source>
        <dbReference type="EMBL" id="MCI0127816.1"/>
    </source>
</evidence>
<sequence length="238" mass="26932">MLVEETTATTLRSGLAALPDDELVALAQRHNEGAVRTIIRRHNQRLFRAARAITRSDAEAEDVVQEAYMRAFAHLDTFRGDALLSTWLTRIAINEALNRKRRRRETALLDDIDLALAEEDPALAMYPIVQIPTNPETEAAREETRLLLEGAIDRLSEPFRIVFVLRDVQGLSTEAVAECLRIPDATVKTRLHRARRMLRQILEETLEAGFASIYPFDGLRCVHMADRVLARLRPRAGS</sequence>
<dbReference type="EMBL" id="JALAZD010000001">
    <property type="protein sequence ID" value="MCI0127816.1"/>
    <property type="molecule type" value="Genomic_DNA"/>
</dbReference>
<dbReference type="PANTHER" id="PTHR43133:SF51">
    <property type="entry name" value="RNA POLYMERASE SIGMA FACTOR"/>
    <property type="match status" value="1"/>
</dbReference>
<dbReference type="GO" id="GO:0003677">
    <property type="term" value="F:DNA binding"/>
    <property type="evidence" value="ECO:0007669"/>
    <property type="project" value="UniProtKB-KW"/>
</dbReference>
<keyword evidence="2 6" id="KW-0805">Transcription regulation</keyword>
<evidence type="ECO:0000256" key="6">
    <source>
        <dbReference type="RuleBase" id="RU000716"/>
    </source>
</evidence>
<dbReference type="PROSITE" id="PS01063">
    <property type="entry name" value="SIGMA70_ECF"/>
    <property type="match status" value="1"/>
</dbReference>
<dbReference type="AlphaFoldDB" id="A0AA41QMY0"/>
<dbReference type="SUPFAM" id="SSF88946">
    <property type="entry name" value="Sigma2 domain of RNA polymerase sigma factors"/>
    <property type="match status" value="1"/>
</dbReference>
<dbReference type="CDD" id="cd06171">
    <property type="entry name" value="Sigma70_r4"/>
    <property type="match status" value="1"/>
</dbReference>
<dbReference type="InterPro" id="IPR039425">
    <property type="entry name" value="RNA_pol_sigma-70-like"/>
</dbReference>
<dbReference type="InterPro" id="IPR013324">
    <property type="entry name" value="RNA_pol_sigma_r3/r4-like"/>
</dbReference>
<dbReference type="GO" id="GO:0006352">
    <property type="term" value="P:DNA-templated transcription initiation"/>
    <property type="evidence" value="ECO:0007669"/>
    <property type="project" value="InterPro"/>
</dbReference>
<dbReference type="InterPro" id="IPR000838">
    <property type="entry name" value="RNA_pol_sigma70_ECF_CS"/>
</dbReference>
<dbReference type="Pfam" id="PF04542">
    <property type="entry name" value="Sigma70_r2"/>
    <property type="match status" value="1"/>
</dbReference>
<keyword evidence="5 6" id="KW-0804">Transcription</keyword>
<feature type="domain" description="RNA polymerase sigma factor 70 region 4 type 2" evidence="8">
    <location>
        <begin position="146"/>
        <end position="198"/>
    </location>
</feature>
<dbReference type="GO" id="GO:0016987">
    <property type="term" value="F:sigma factor activity"/>
    <property type="evidence" value="ECO:0007669"/>
    <property type="project" value="UniProtKB-KW"/>
</dbReference>
<evidence type="ECO:0000256" key="3">
    <source>
        <dbReference type="ARBA" id="ARBA00023082"/>
    </source>
</evidence>
<keyword evidence="10" id="KW-1185">Reference proteome</keyword>
<dbReference type="PANTHER" id="PTHR43133">
    <property type="entry name" value="RNA POLYMERASE ECF-TYPE SIGMA FACTO"/>
    <property type="match status" value="1"/>
</dbReference>
<evidence type="ECO:0000259" key="7">
    <source>
        <dbReference type="Pfam" id="PF04542"/>
    </source>
</evidence>
<keyword evidence="3 6" id="KW-0731">Sigma factor</keyword>
<dbReference type="InterPro" id="IPR013249">
    <property type="entry name" value="RNA_pol_sigma70_r4_t2"/>
</dbReference>
<dbReference type="InterPro" id="IPR036388">
    <property type="entry name" value="WH-like_DNA-bd_sf"/>
</dbReference>
<name>A0AA41QMY0_9HYPH</name>
<dbReference type="NCBIfam" id="NF008888">
    <property type="entry name" value="PRK11922.1"/>
    <property type="match status" value="1"/>
</dbReference>
<comment type="similarity">
    <text evidence="1 6">Belongs to the sigma-70 factor family. ECF subfamily.</text>
</comment>
<evidence type="ECO:0000256" key="1">
    <source>
        <dbReference type="ARBA" id="ARBA00010641"/>
    </source>
</evidence>
<accession>A0AA41QMY0</accession>
<dbReference type="NCBIfam" id="TIGR02937">
    <property type="entry name" value="sigma70-ECF"/>
    <property type="match status" value="1"/>
</dbReference>
<dbReference type="Pfam" id="PF08281">
    <property type="entry name" value="Sigma70_r4_2"/>
    <property type="match status" value="1"/>
</dbReference>
<keyword evidence="4 6" id="KW-0238">DNA-binding</keyword>
<dbReference type="RefSeq" id="WP_281736170.1">
    <property type="nucleotide sequence ID" value="NZ_JAKETQ010000001.1"/>
</dbReference>
<evidence type="ECO:0000256" key="2">
    <source>
        <dbReference type="ARBA" id="ARBA00023015"/>
    </source>
</evidence>
<feature type="domain" description="RNA polymerase sigma-70 region 2" evidence="7">
    <location>
        <begin position="38"/>
        <end position="104"/>
    </location>
</feature>
<evidence type="ECO:0000256" key="5">
    <source>
        <dbReference type="ARBA" id="ARBA00023163"/>
    </source>
</evidence>
<comment type="caution">
    <text evidence="9">The sequence shown here is derived from an EMBL/GenBank/DDBJ whole genome shotgun (WGS) entry which is preliminary data.</text>
</comment>
<gene>
    <name evidence="9" type="ORF">ML536_13370</name>
</gene>
<organism evidence="9 10">
    <name type="scientific">Paradevosia shaoguanensis</name>
    <dbReference type="NCBI Taxonomy" id="1335043"/>
    <lineage>
        <taxon>Bacteria</taxon>
        <taxon>Pseudomonadati</taxon>
        <taxon>Pseudomonadota</taxon>
        <taxon>Alphaproteobacteria</taxon>
        <taxon>Hyphomicrobiales</taxon>
        <taxon>Devosiaceae</taxon>
        <taxon>Paradevosia</taxon>
    </lineage>
</organism>